<dbReference type="EMBL" id="AYSA01000032">
    <property type="protein sequence ID" value="ESZ98807.1"/>
    <property type="molecule type" value="Genomic_DNA"/>
</dbReference>
<feature type="compositionally biased region" description="Polar residues" evidence="1">
    <location>
        <begin position="323"/>
        <end position="332"/>
    </location>
</feature>
<feature type="compositionally biased region" description="Basic residues" evidence="1">
    <location>
        <begin position="154"/>
        <end position="163"/>
    </location>
</feature>
<feature type="compositionally biased region" description="Basic and acidic residues" evidence="1">
    <location>
        <begin position="850"/>
        <end position="868"/>
    </location>
</feature>
<name>W9CPU9_SCLBF</name>
<feature type="region of interest" description="Disordered" evidence="1">
    <location>
        <begin position="76"/>
        <end position="177"/>
    </location>
</feature>
<keyword evidence="3" id="KW-1185">Reference proteome</keyword>
<feature type="compositionally biased region" description="Polar residues" evidence="1">
    <location>
        <begin position="408"/>
        <end position="419"/>
    </location>
</feature>
<feature type="compositionally biased region" description="Gly residues" evidence="1">
    <location>
        <begin position="374"/>
        <end position="384"/>
    </location>
</feature>
<organism evidence="2 3">
    <name type="scientific">Sclerotinia borealis (strain F-4128)</name>
    <dbReference type="NCBI Taxonomy" id="1432307"/>
    <lineage>
        <taxon>Eukaryota</taxon>
        <taxon>Fungi</taxon>
        <taxon>Dikarya</taxon>
        <taxon>Ascomycota</taxon>
        <taxon>Pezizomycotina</taxon>
        <taxon>Leotiomycetes</taxon>
        <taxon>Helotiales</taxon>
        <taxon>Sclerotiniaceae</taxon>
        <taxon>Sclerotinia</taxon>
    </lineage>
</organism>
<comment type="caution">
    <text evidence="2">The sequence shown here is derived from an EMBL/GenBank/DDBJ whole genome shotgun (WGS) entry which is preliminary data.</text>
</comment>
<dbReference type="OrthoDB" id="3546685at2759"/>
<evidence type="ECO:0000256" key="1">
    <source>
        <dbReference type="SAM" id="MobiDB-lite"/>
    </source>
</evidence>
<feature type="compositionally biased region" description="Pro residues" evidence="1">
    <location>
        <begin position="296"/>
        <end position="313"/>
    </location>
</feature>
<feature type="compositionally biased region" description="Basic residues" evidence="1">
    <location>
        <begin position="385"/>
        <end position="399"/>
    </location>
</feature>
<feature type="region of interest" description="Disordered" evidence="1">
    <location>
        <begin position="534"/>
        <end position="594"/>
    </location>
</feature>
<feature type="compositionally biased region" description="Basic and acidic residues" evidence="1">
    <location>
        <begin position="823"/>
        <end position="836"/>
    </location>
</feature>
<feature type="region of interest" description="Disordered" evidence="1">
    <location>
        <begin position="1"/>
        <end position="58"/>
    </location>
</feature>
<evidence type="ECO:0000313" key="2">
    <source>
        <dbReference type="EMBL" id="ESZ98807.1"/>
    </source>
</evidence>
<dbReference type="AlphaFoldDB" id="W9CPU9"/>
<dbReference type="HOGENOM" id="CLU_345804_0_0_1"/>
<feature type="compositionally biased region" description="Basic and acidic residues" evidence="1">
    <location>
        <begin position="492"/>
        <end position="506"/>
    </location>
</feature>
<sequence>MKITHTTYNEVRGGAPTPMPPTPPPMSRTPEFLTTPAAFRFSPPPPRKSTSPISHNPLRSTTLRIKRYLKMHVRFAREGNATGTGTGKRPGSQRFSRSRHGTSIRYPPGEMHPPTVPTQVGKYHSGSVRGSISSRGGEERGSQAHERGLEQRYKHMKGKKRPSYLKPREEKGRVSGGDWGADLGVGIGGLDFEGYMKQQRGLERDFGKGYNGGGSPPSPRIDSPPREGSPSRIIVAPNHARVPREDIGGMKRMWEGKEFDQGMTSLDLEGYMKQKRGLDRDFGKGLRYRGNSPSPSQSPPRTFPTHSPIPIPIPVSAGHGSETETGTGNASLGDSVKFSDVQWSSVGSGGSGTGTTGTTETGESGVYAESSRGRGTGVGVGVGMGKHKAAPGQRRLRRKGNLEERDQSPATTPASSRSQTIDKEETASGREEKENETQMESPEEETTIEQLNMMRMAMWNGKLEKVVPPSQEVPKHTDVLHSSTPTSTSSRNRKDSKGKGKGKMVEGRASPIQKLKGYMGHGVEVVDDFFEKKTNSKTGSKLPSPFEYLLYPSYDGKGKGKGERNSAESKGKLKGKGKGKEGEGEDSDEELWGCVGEQNNESGILVPSQPTGIEKAAENKGMPEGVPEPQTTRKESNGEETWNVHWENLCKLCRKRVTSGPRGLCRACEENFTNTKAWEESTANFGDDDIAPTPPLKDRHVTSMRDMLASTPPDFHPDADASYRPPLPAKDTFHVSKVENSRPRIVNPLPVRQESQRLVYGGMSDSPRDIEIGFPEWQTHSLEVEGAETERMFKRWSENYRGGVKGMGEGKEKEDGEGGVTGEGKEKEREREDGESPRNSTFYDFWADILKGDERPETPKLEGRKPRA</sequence>
<evidence type="ECO:0000313" key="3">
    <source>
        <dbReference type="Proteomes" id="UP000019487"/>
    </source>
</evidence>
<feature type="compositionally biased region" description="Low complexity" evidence="1">
    <location>
        <begin position="356"/>
        <end position="366"/>
    </location>
</feature>
<gene>
    <name evidence="2" type="ORF">SBOR_0806</name>
</gene>
<feature type="compositionally biased region" description="Basic and acidic residues" evidence="1">
    <location>
        <begin position="420"/>
        <end position="436"/>
    </location>
</feature>
<proteinExistence type="predicted"/>
<feature type="region of interest" description="Disordered" evidence="1">
    <location>
        <begin position="801"/>
        <end position="868"/>
    </location>
</feature>
<feature type="compositionally biased region" description="Low complexity" evidence="1">
    <location>
        <begin position="125"/>
        <end position="135"/>
    </location>
</feature>
<feature type="compositionally biased region" description="Basic and acidic residues" evidence="1">
    <location>
        <begin position="136"/>
        <end position="153"/>
    </location>
</feature>
<feature type="region of interest" description="Disordered" evidence="1">
    <location>
        <begin position="615"/>
        <end position="639"/>
    </location>
</feature>
<feature type="region of interest" description="Disordered" evidence="1">
    <location>
        <begin position="204"/>
        <end position="232"/>
    </location>
</feature>
<feature type="compositionally biased region" description="Pro residues" evidence="1">
    <location>
        <begin position="17"/>
        <end position="27"/>
    </location>
</feature>
<feature type="compositionally biased region" description="Basic and acidic residues" evidence="1">
    <location>
        <begin position="556"/>
        <end position="571"/>
    </location>
</feature>
<feature type="region of interest" description="Disordered" evidence="1">
    <location>
        <begin position="466"/>
        <end position="516"/>
    </location>
</feature>
<accession>W9CPU9</accession>
<protein>
    <submittedName>
        <fullName evidence="2">Uncharacterized protein</fullName>
    </submittedName>
</protein>
<dbReference type="Proteomes" id="UP000019487">
    <property type="component" value="Unassembled WGS sequence"/>
</dbReference>
<feature type="region of interest" description="Disordered" evidence="1">
    <location>
        <begin position="281"/>
        <end position="447"/>
    </location>
</feature>
<reference evidence="2 3" key="1">
    <citation type="journal article" date="2014" name="Genome Announc.">
        <title>Draft genome sequence of Sclerotinia borealis, a psychrophilic plant pathogenic fungus.</title>
        <authorList>
            <person name="Mardanov A.V."/>
            <person name="Beletsky A.V."/>
            <person name="Kadnikov V.V."/>
            <person name="Ignatov A.N."/>
            <person name="Ravin N.V."/>
        </authorList>
    </citation>
    <scope>NUCLEOTIDE SEQUENCE [LARGE SCALE GENOMIC DNA]</scope>
    <source>
        <strain evidence="3">F-4157</strain>
    </source>
</reference>